<dbReference type="AlphaFoldDB" id="A0A2T4J7P0"/>
<dbReference type="Pfam" id="PF13560">
    <property type="entry name" value="HTH_31"/>
    <property type="match status" value="1"/>
</dbReference>
<dbReference type="GO" id="GO:0003700">
    <property type="term" value="F:DNA-binding transcription factor activity"/>
    <property type="evidence" value="ECO:0007669"/>
    <property type="project" value="TreeGrafter"/>
</dbReference>
<dbReference type="GO" id="GO:0003677">
    <property type="term" value="F:DNA binding"/>
    <property type="evidence" value="ECO:0007669"/>
    <property type="project" value="UniProtKB-KW"/>
</dbReference>
<dbReference type="CDD" id="cd00093">
    <property type="entry name" value="HTH_XRE"/>
    <property type="match status" value="1"/>
</dbReference>
<dbReference type="Proteomes" id="UP000241899">
    <property type="component" value="Unassembled WGS sequence"/>
</dbReference>
<evidence type="ECO:0000259" key="3">
    <source>
        <dbReference type="PROSITE" id="PS50943"/>
    </source>
</evidence>
<organism evidence="4 5">
    <name type="scientific">Phaeovulum veldkampii DSM 11550</name>
    <dbReference type="NCBI Taxonomy" id="1185920"/>
    <lineage>
        <taxon>Bacteria</taxon>
        <taxon>Pseudomonadati</taxon>
        <taxon>Pseudomonadota</taxon>
        <taxon>Alphaproteobacteria</taxon>
        <taxon>Rhodobacterales</taxon>
        <taxon>Paracoccaceae</taxon>
        <taxon>Phaeovulum</taxon>
    </lineage>
</organism>
<feature type="region of interest" description="Disordered" evidence="2">
    <location>
        <begin position="77"/>
        <end position="96"/>
    </location>
</feature>
<feature type="domain" description="HTH cro/C1-type" evidence="3">
    <location>
        <begin position="17"/>
        <end position="71"/>
    </location>
</feature>
<dbReference type="InterPro" id="IPR010982">
    <property type="entry name" value="Lambda_DNA-bd_dom_sf"/>
</dbReference>
<evidence type="ECO:0000256" key="1">
    <source>
        <dbReference type="ARBA" id="ARBA00023125"/>
    </source>
</evidence>
<dbReference type="OrthoDB" id="9815697at2"/>
<dbReference type="InterPro" id="IPR050807">
    <property type="entry name" value="TransReg_Diox_bact_type"/>
</dbReference>
<dbReference type="PANTHER" id="PTHR46797">
    <property type="entry name" value="HTH-TYPE TRANSCRIPTIONAL REGULATOR"/>
    <property type="match status" value="1"/>
</dbReference>
<gene>
    <name evidence="4" type="ORF">C5F46_15310</name>
</gene>
<dbReference type="PANTHER" id="PTHR46797:SF1">
    <property type="entry name" value="METHYLPHOSPHONATE SYNTHASE"/>
    <property type="match status" value="1"/>
</dbReference>
<dbReference type="SMART" id="SM00530">
    <property type="entry name" value="HTH_XRE"/>
    <property type="match status" value="1"/>
</dbReference>
<comment type="caution">
    <text evidence="4">The sequence shown here is derived from an EMBL/GenBank/DDBJ whole genome shotgun (WGS) entry which is preliminary data.</text>
</comment>
<dbReference type="GO" id="GO:0005829">
    <property type="term" value="C:cytosol"/>
    <property type="evidence" value="ECO:0007669"/>
    <property type="project" value="TreeGrafter"/>
</dbReference>
<name>A0A2T4J7P0_9RHOB</name>
<reference evidence="4 5" key="1">
    <citation type="submission" date="2018-03" db="EMBL/GenBank/DDBJ databases">
        <title>Rhodobacter veldkampii.</title>
        <authorList>
            <person name="Meyer T.E."/>
            <person name="Miller S."/>
            <person name="Lodha T."/>
            <person name="Gandham S."/>
            <person name="Chintalapati S."/>
            <person name="Chintalapati V.R."/>
        </authorList>
    </citation>
    <scope>NUCLEOTIDE SEQUENCE [LARGE SCALE GENOMIC DNA]</scope>
    <source>
        <strain evidence="4 5">DSM 11550</strain>
    </source>
</reference>
<protein>
    <submittedName>
        <fullName evidence="4">XRE family transcriptional regulator</fullName>
    </submittedName>
</protein>
<dbReference type="SUPFAM" id="SSF47413">
    <property type="entry name" value="lambda repressor-like DNA-binding domains"/>
    <property type="match status" value="1"/>
</dbReference>
<dbReference type="PROSITE" id="PS50943">
    <property type="entry name" value="HTH_CROC1"/>
    <property type="match status" value="1"/>
</dbReference>
<dbReference type="RefSeq" id="WP_107326189.1">
    <property type="nucleotide sequence ID" value="NZ_NHSP01000051.1"/>
</dbReference>
<dbReference type="EMBL" id="PZKF01000068">
    <property type="protein sequence ID" value="PTE13883.1"/>
    <property type="molecule type" value="Genomic_DNA"/>
</dbReference>
<evidence type="ECO:0000256" key="2">
    <source>
        <dbReference type="SAM" id="MobiDB-lite"/>
    </source>
</evidence>
<dbReference type="Gene3D" id="1.10.260.40">
    <property type="entry name" value="lambda repressor-like DNA-binding domains"/>
    <property type="match status" value="1"/>
</dbReference>
<keyword evidence="1" id="KW-0238">DNA-binding</keyword>
<keyword evidence="5" id="KW-1185">Reference proteome</keyword>
<accession>A0A2T4J7P0</accession>
<dbReference type="InterPro" id="IPR001387">
    <property type="entry name" value="Cro/C1-type_HTH"/>
</dbReference>
<proteinExistence type="predicted"/>
<evidence type="ECO:0000313" key="4">
    <source>
        <dbReference type="EMBL" id="PTE13883.1"/>
    </source>
</evidence>
<sequence length="96" mass="10330">MTSEPDARLLTEVGQRIRARRGTEGLTLDQLARLCGISGPALSLIETGKRDVRLTTLARIAAALRLPLEVLLAEGKEGREEGSPDVGEGYDLKGFL</sequence>
<evidence type="ECO:0000313" key="5">
    <source>
        <dbReference type="Proteomes" id="UP000241899"/>
    </source>
</evidence>